<organism evidence="2 3">
    <name type="scientific">Nicotiana attenuata</name>
    <name type="common">Coyote tobacco</name>
    <dbReference type="NCBI Taxonomy" id="49451"/>
    <lineage>
        <taxon>Eukaryota</taxon>
        <taxon>Viridiplantae</taxon>
        <taxon>Streptophyta</taxon>
        <taxon>Embryophyta</taxon>
        <taxon>Tracheophyta</taxon>
        <taxon>Spermatophyta</taxon>
        <taxon>Magnoliopsida</taxon>
        <taxon>eudicotyledons</taxon>
        <taxon>Gunneridae</taxon>
        <taxon>Pentapetalae</taxon>
        <taxon>asterids</taxon>
        <taxon>lamiids</taxon>
        <taxon>Solanales</taxon>
        <taxon>Solanaceae</taxon>
        <taxon>Nicotianoideae</taxon>
        <taxon>Nicotianeae</taxon>
        <taxon>Nicotiana</taxon>
    </lineage>
</organism>
<dbReference type="SMR" id="A0A1J6K072"/>
<dbReference type="Gramene" id="OIT23410">
    <property type="protein sequence ID" value="OIT23410"/>
    <property type="gene ID" value="A4A49_36967"/>
</dbReference>
<dbReference type="EMBL" id="MJEQ01003300">
    <property type="protein sequence ID" value="OIT23410.1"/>
    <property type="molecule type" value="Genomic_DNA"/>
</dbReference>
<sequence>MNLTSLGAQILENMNPFHDFTGSLAPNTVAKYNKSTNDGVDAYRVGLNTFNHDIPSNDHFNLSEDSVHPTHSREARSLMYSASKKLIRKEENNEAIEQNLQVLQEAVMYKSKTWAAQAEKEEEEYDSDKKCEEDEDEHISNSWAVQIGEEEGNEVDSADSYGAIVKKMQLLPTHKRSLHQVQKHQEGRRRNCSRCNMTNQ</sequence>
<gene>
    <name evidence="2" type="ORF">A4A49_36967</name>
</gene>
<dbReference type="Proteomes" id="UP000187609">
    <property type="component" value="Unassembled WGS sequence"/>
</dbReference>
<proteinExistence type="predicted"/>
<dbReference type="AlphaFoldDB" id="A0A1J6K072"/>
<evidence type="ECO:0000256" key="1">
    <source>
        <dbReference type="SAM" id="MobiDB-lite"/>
    </source>
</evidence>
<feature type="region of interest" description="Disordered" evidence="1">
    <location>
        <begin position="174"/>
        <end position="200"/>
    </location>
</feature>
<name>A0A1J6K072_NICAT</name>
<reference evidence="2" key="1">
    <citation type="submission" date="2016-11" db="EMBL/GenBank/DDBJ databases">
        <title>The genome of Nicotiana attenuata.</title>
        <authorList>
            <person name="Xu S."/>
            <person name="Brockmoeller T."/>
            <person name="Gaquerel E."/>
            <person name="Navarro A."/>
            <person name="Kuhl H."/>
            <person name="Gase K."/>
            <person name="Ling Z."/>
            <person name="Zhou W."/>
            <person name="Kreitzer C."/>
            <person name="Stanke M."/>
            <person name="Tang H."/>
            <person name="Lyons E."/>
            <person name="Pandey P."/>
            <person name="Pandey S.P."/>
            <person name="Timmermann B."/>
            <person name="Baldwin I.T."/>
        </authorList>
    </citation>
    <scope>NUCLEOTIDE SEQUENCE [LARGE SCALE GENOMIC DNA]</scope>
    <source>
        <strain evidence="2">UT</strain>
    </source>
</reference>
<keyword evidence="3" id="KW-1185">Reference proteome</keyword>
<comment type="caution">
    <text evidence="2">The sequence shown here is derived from an EMBL/GenBank/DDBJ whole genome shotgun (WGS) entry which is preliminary data.</text>
</comment>
<feature type="region of interest" description="Disordered" evidence="1">
    <location>
        <begin position="119"/>
        <end position="139"/>
    </location>
</feature>
<evidence type="ECO:0000313" key="3">
    <source>
        <dbReference type="Proteomes" id="UP000187609"/>
    </source>
</evidence>
<protein>
    <submittedName>
        <fullName evidence="2">Uncharacterized protein</fullName>
    </submittedName>
</protein>
<accession>A0A1J6K072</accession>
<evidence type="ECO:0000313" key="2">
    <source>
        <dbReference type="EMBL" id="OIT23410.1"/>
    </source>
</evidence>